<feature type="region of interest" description="Disordered" evidence="1">
    <location>
        <begin position="565"/>
        <end position="584"/>
    </location>
</feature>
<protein>
    <submittedName>
        <fullName evidence="4">Hard surface induced protein</fullName>
    </submittedName>
</protein>
<dbReference type="AlphaFoldDB" id="A0A168A490"/>
<keyword evidence="2" id="KW-0472">Membrane</keyword>
<dbReference type="PANTHER" id="PTHR23028:SF126">
    <property type="entry name" value="ACYLTRANSFERASE 3 DOMAIN-CONTAINING PROTEIN"/>
    <property type="match status" value="1"/>
</dbReference>
<feature type="transmembrane region" description="Helical" evidence="2">
    <location>
        <begin position="170"/>
        <end position="192"/>
    </location>
</feature>
<evidence type="ECO:0000313" key="4">
    <source>
        <dbReference type="EMBL" id="OAA68226.1"/>
    </source>
</evidence>
<proteinExistence type="predicted"/>
<keyword evidence="5" id="KW-1185">Reference proteome</keyword>
<gene>
    <name evidence="4" type="ORF">SPI_00421</name>
</gene>
<sequence>MNSRSRIALPGDSPAVRALRALLPSFVATVVWPEPPQQQQPRRLAVGGRRPTAYLDGLRGVASAVVFVCHYTEQRHDYFTPTYGLNDAFDGSRSAFLQLPYVRLVYSGRPMVHIFFVISGFVLAYRPLQLLHASSGGHGQDEGGGGGDTAALGRVCGALASSTFRRPIRLLLPCVVSTLAVAALTQTGWFVFSFTPPAEASVAAELRHWCGNFVHAIAWPWAWDHDLRPHYDVHLWTIPIELAHSLLLFLVLLALVRLRTRLRRALNALLVVYCMAVGKWAASEFLAGLFLAERHILKEQRSPNEEEEEDDEVKEVKEEEENKEDTRAEVGPGGRGHACVTSRMMGQHTVSRACVVRTHRLAAARRVGLLALHGALLLVALYVDGWPNNDADRTPGIRYLLAHTPAPFLTGGNELAQKFWFSLAAVAVVWSCGEVPALRRRFEGPVAQYCGRISYALYLVHGPGLDCFQDWVLGRPATPAHGSLFAHDFVPATAGTGIKGMVGVAGPTQRVVAWLAGLLVLGPVIVWLADLFWRAVDAPVVRLGRAVERACLAPPAHSLAERAAASAKEQSRGDGRGNEYAIAA</sequence>
<feature type="domain" description="Acyltransferase 3" evidence="3">
    <location>
        <begin position="53"/>
        <end position="279"/>
    </location>
</feature>
<feature type="transmembrane region" description="Helical" evidence="2">
    <location>
        <begin position="419"/>
        <end position="438"/>
    </location>
</feature>
<evidence type="ECO:0000256" key="2">
    <source>
        <dbReference type="SAM" id="Phobius"/>
    </source>
</evidence>
<feature type="transmembrane region" description="Helical" evidence="2">
    <location>
        <begin position="367"/>
        <end position="383"/>
    </location>
</feature>
<organism evidence="4 5">
    <name type="scientific">Niveomyces insectorum RCEF 264</name>
    <dbReference type="NCBI Taxonomy" id="1081102"/>
    <lineage>
        <taxon>Eukaryota</taxon>
        <taxon>Fungi</taxon>
        <taxon>Dikarya</taxon>
        <taxon>Ascomycota</taxon>
        <taxon>Pezizomycotina</taxon>
        <taxon>Sordariomycetes</taxon>
        <taxon>Hypocreomycetidae</taxon>
        <taxon>Hypocreales</taxon>
        <taxon>Cordycipitaceae</taxon>
        <taxon>Niveomyces</taxon>
    </lineage>
</organism>
<feature type="compositionally biased region" description="Acidic residues" evidence="1">
    <location>
        <begin position="305"/>
        <end position="323"/>
    </location>
</feature>
<dbReference type="Pfam" id="PF01757">
    <property type="entry name" value="Acyl_transf_3"/>
    <property type="match status" value="1"/>
</dbReference>
<evidence type="ECO:0000313" key="5">
    <source>
        <dbReference type="Proteomes" id="UP000076874"/>
    </source>
</evidence>
<evidence type="ECO:0000259" key="3">
    <source>
        <dbReference type="Pfam" id="PF01757"/>
    </source>
</evidence>
<name>A0A168A490_9HYPO</name>
<keyword evidence="2" id="KW-1133">Transmembrane helix</keyword>
<dbReference type="PANTHER" id="PTHR23028">
    <property type="entry name" value="ACETYLTRANSFERASE"/>
    <property type="match status" value="1"/>
</dbReference>
<keyword evidence="2" id="KW-0812">Transmembrane</keyword>
<feature type="region of interest" description="Disordered" evidence="1">
    <location>
        <begin position="301"/>
        <end position="335"/>
    </location>
</feature>
<dbReference type="InterPro" id="IPR050879">
    <property type="entry name" value="Acyltransferase_3"/>
</dbReference>
<dbReference type="OrthoDB" id="5819582at2759"/>
<feature type="transmembrane region" description="Helical" evidence="2">
    <location>
        <begin position="233"/>
        <end position="256"/>
    </location>
</feature>
<reference evidence="4 5" key="1">
    <citation type="journal article" date="2016" name="Genome Biol. Evol.">
        <title>Divergent and convergent evolution of fungal pathogenicity.</title>
        <authorList>
            <person name="Shang Y."/>
            <person name="Xiao G."/>
            <person name="Zheng P."/>
            <person name="Cen K."/>
            <person name="Zhan S."/>
            <person name="Wang C."/>
        </authorList>
    </citation>
    <scope>NUCLEOTIDE SEQUENCE [LARGE SCALE GENOMIC DNA]</scope>
    <source>
        <strain evidence="4 5">RCEF 264</strain>
    </source>
</reference>
<accession>A0A168A490</accession>
<dbReference type="GO" id="GO:0016747">
    <property type="term" value="F:acyltransferase activity, transferring groups other than amino-acyl groups"/>
    <property type="evidence" value="ECO:0007669"/>
    <property type="project" value="InterPro"/>
</dbReference>
<evidence type="ECO:0000256" key="1">
    <source>
        <dbReference type="SAM" id="MobiDB-lite"/>
    </source>
</evidence>
<comment type="caution">
    <text evidence="4">The sequence shown here is derived from an EMBL/GenBank/DDBJ whole genome shotgun (WGS) entry which is preliminary data.</text>
</comment>
<feature type="transmembrane region" description="Helical" evidence="2">
    <location>
        <begin position="511"/>
        <end position="533"/>
    </location>
</feature>
<dbReference type="STRING" id="1081102.A0A168A490"/>
<dbReference type="EMBL" id="AZHD01000001">
    <property type="protein sequence ID" value="OAA68226.1"/>
    <property type="molecule type" value="Genomic_DNA"/>
</dbReference>
<dbReference type="InterPro" id="IPR002656">
    <property type="entry name" value="Acyl_transf_3_dom"/>
</dbReference>
<dbReference type="Proteomes" id="UP000076874">
    <property type="component" value="Unassembled WGS sequence"/>
</dbReference>